<dbReference type="PANTHER" id="PTHR11439">
    <property type="entry name" value="GAG-POL-RELATED RETROTRANSPOSON"/>
    <property type="match status" value="1"/>
</dbReference>
<organism evidence="2">
    <name type="scientific">Tanacetum cinerariifolium</name>
    <name type="common">Dalmatian daisy</name>
    <name type="synonym">Chrysanthemum cinerariifolium</name>
    <dbReference type="NCBI Taxonomy" id="118510"/>
    <lineage>
        <taxon>Eukaryota</taxon>
        <taxon>Viridiplantae</taxon>
        <taxon>Streptophyta</taxon>
        <taxon>Embryophyta</taxon>
        <taxon>Tracheophyta</taxon>
        <taxon>Spermatophyta</taxon>
        <taxon>Magnoliopsida</taxon>
        <taxon>eudicotyledons</taxon>
        <taxon>Gunneridae</taxon>
        <taxon>Pentapetalae</taxon>
        <taxon>asterids</taxon>
        <taxon>campanulids</taxon>
        <taxon>Asterales</taxon>
        <taxon>Asteraceae</taxon>
        <taxon>Asteroideae</taxon>
        <taxon>Anthemideae</taxon>
        <taxon>Anthemidinae</taxon>
        <taxon>Tanacetum</taxon>
    </lineage>
</organism>
<protein>
    <recommendedName>
        <fullName evidence="1">Reverse transcriptase Ty1/copia-type domain-containing protein</fullName>
    </recommendedName>
</protein>
<dbReference type="CDD" id="cd09272">
    <property type="entry name" value="RNase_HI_RT_Ty1"/>
    <property type="match status" value="1"/>
</dbReference>
<dbReference type="InterPro" id="IPR013103">
    <property type="entry name" value="RVT_2"/>
</dbReference>
<gene>
    <name evidence="2" type="ORF">Tci_661960</name>
</gene>
<sequence>MDFIRLIEPALMHEKFQISAMGELNFFLGLQVLQKTNGIFLSQDKYVGDILKMFRYSDVRSANTLMDKENPWRKEGTCKDVDLHLYRSMIGSLMYLTASRPDIMFAVCACARHQVTPKECHLHAVKRIFRYLMGHPKLGIWYPKESPFDLVAYSDSNYGGVSQDRKLTTGGSASGCGQVLWIQNQLLDYGKNPRRSQNVWILVDCPKGVRPIGTKWVLKNKKDERGIVIGNKARLVVRRHTQEEGIDYEEVFAPVARIEAIRLFLAYALFMRFTPPGFQDPEFPDRVYKVEKAIKHRGDFLLVQVYVDDIIFRTLNPQLCREFKGLMHEKFQMSAMVKRIFRYLKGHPKLGLWYPKESSFDLVAYSDSDYGGATQDKKSTTRGYQFLGRRLISWKCKKQTIVATSTTKAEYVVAASGCGQVL</sequence>
<evidence type="ECO:0000313" key="2">
    <source>
        <dbReference type="EMBL" id="GFA89988.1"/>
    </source>
</evidence>
<proteinExistence type="predicted"/>
<dbReference type="PANTHER" id="PTHR11439:SF495">
    <property type="entry name" value="REVERSE TRANSCRIPTASE, RNA-DEPENDENT DNA POLYMERASE-RELATED"/>
    <property type="match status" value="1"/>
</dbReference>
<accession>A0A699KF41</accession>
<comment type="caution">
    <text evidence="2">The sequence shown here is derived from an EMBL/GenBank/DDBJ whole genome shotgun (WGS) entry which is preliminary data.</text>
</comment>
<dbReference type="EMBL" id="BKCJ010510253">
    <property type="protein sequence ID" value="GFA89988.1"/>
    <property type="molecule type" value="Genomic_DNA"/>
</dbReference>
<name>A0A699KF41_TANCI</name>
<dbReference type="AlphaFoldDB" id="A0A699KF41"/>
<feature type="domain" description="Reverse transcriptase Ty1/copia-type" evidence="1">
    <location>
        <begin position="198"/>
        <end position="268"/>
    </location>
</feature>
<reference evidence="2" key="1">
    <citation type="journal article" date="2019" name="Sci. Rep.">
        <title>Draft genome of Tanacetum cinerariifolium, the natural source of mosquito coil.</title>
        <authorList>
            <person name="Yamashiro T."/>
            <person name="Shiraishi A."/>
            <person name="Satake H."/>
            <person name="Nakayama K."/>
        </authorList>
    </citation>
    <scope>NUCLEOTIDE SEQUENCE</scope>
</reference>
<dbReference type="Pfam" id="PF07727">
    <property type="entry name" value="RVT_2"/>
    <property type="match status" value="1"/>
</dbReference>
<evidence type="ECO:0000259" key="1">
    <source>
        <dbReference type="Pfam" id="PF07727"/>
    </source>
</evidence>